<dbReference type="AlphaFoldDB" id="A0A8J2JFV3"/>
<proteinExistence type="predicted"/>
<name>A0A8J2JFV3_9HEXA</name>
<sequence length="29" mass="3426">MLFLQGNLIRWLRKSRNPGSQHPNGDPRH</sequence>
<comment type="caution">
    <text evidence="1">The sequence shown here is derived from an EMBL/GenBank/DDBJ whole genome shotgun (WGS) entry which is preliminary data.</text>
</comment>
<dbReference type="Proteomes" id="UP000708208">
    <property type="component" value="Unassembled WGS sequence"/>
</dbReference>
<feature type="non-terminal residue" evidence="1">
    <location>
        <position position="1"/>
    </location>
</feature>
<accession>A0A8J2JFV3</accession>
<evidence type="ECO:0000313" key="1">
    <source>
        <dbReference type="EMBL" id="CAG7719428.1"/>
    </source>
</evidence>
<gene>
    <name evidence="1" type="ORF">AFUS01_LOCUS8754</name>
</gene>
<evidence type="ECO:0000313" key="2">
    <source>
        <dbReference type="Proteomes" id="UP000708208"/>
    </source>
</evidence>
<reference evidence="1" key="1">
    <citation type="submission" date="2021-06" db="EMBL/GenBank/DDBJ databases">
        <authorList>
            <person name="Hodson N. C."/>
            <person name="Mongue J. A."/>
            <person name="Jaron S. K."/>
        </authorList>
    </citation>
    <scope>NUCLEOTIDE SEQUENCE</scope>
</reference>
<dbReference type="EMBL" id="CAJVCH010061400">
    <property type="protein sequence ID" value="CAG7719428.1"/>
    <property type="molecule type" value="Genomic_DNA"/>
</dbReference>
<protein>
    <submittedName>
        <fullName evidence="1">Uncharacterized protein</fullName>
    </submittedName>
</protein>
<organism evidence="1 2">
    <name type="scientific">Allacma fusca</name>
    <dbReference type="NCBI Taxonomy" id="39272"/>
    <lineage>
        <taxon>Eukaryota</taxon>
        <taxon>Metazoa</taxon>
        <taxon>Ecdysozoa</taxon>
        <taxon>Arthropoda</taxon>
        <taxon>Hexapoda</taxon>
        <taxon>Collembola</taxon>
        <taxon>Symphypleona</taxon>
        <taxon>Sminthuridae</taxon>
        <taxon>Allacma</taxon>
    </lineage>
</organism>
<keyword evidence="2" id="KW-1185">Reference proteome</keyword>